<accession>A0A1I1NPW3</accession>
<dbReference type="NCBIfam" id="TIGR02937">
    <property type="entry name" value="sigma70-ECF"/>
    <property type="match status" value="1"/>
</dbReference>
<proteinExistence type="inferred from homology"/>
<evidence type="ECO:0000256" key="3">
    <source>
        <dbReference type="ARBA" id="ARBA00023082"/>
    </source>
</evidence>
<dbReference type="RefSeq" id="WP_074962387.1">
    <property type="nucleotide sequence ID" value="NZ_FOKQ01000027.1"/>
</dbReference>
<reference evidence="8 9" key="1">
    <citation type="submission" date="2016-10" db="EMBL/GenBank/DDBJ databases">
        <authorList>
            <person name="de Groot N.N."/>
        </authorList>
    </citation>
    <scope>NUCLEOTIDE SEQUENCE [LARGE SCALE GENOMIC DNA]</scope>
    <source>
        <strain evidence="8 9">AR67</strain>
    </source>
</reference>
<feature type="domain" description="RNA polymerase sigma-70 region 2" evidence="6">
    <location>
        <begin position="25"/>
        <end position="89"/>
    </location>
</feature>
<dbReference type="PANTHER" id="PTHR43133:SF8">
    <property type="entry name" value="RNA POLYMERASE SIGMA FACTOR HI_1459-RELATED"/>
    <property type="match status" value="1"/>
</dbReference>
<dbReference type="InterPro" id="IPR036388">
    <property type="entry name" value="WH-like_DNA-bd_sf"/>
</dbReference>
<evidence type="ECO:0000313" key="8">
    <source>
        <dbReference type="EMBL" id="SFC95780.1"/>
    </source>
</evidence>
<evidence type="ECO:0000256" key="1">
    <source>
        <dbReference type="ARBA" id="ARBA00010641"/>
    </source>
</evidence>
<keyword evidence="2" id="KW-0805">Transcription regulation</keyword>
<dbReference type="InterPro" id="IPR013324">
    <property type="entry name" value="RNA_pol_sigma_r3/r4-like"/>
</dbReference>
<dbReference type="EMBL" id="FOKQ01000027">
    <property type="protein sequence ID" value="SFC95780.1"/>
    <property type="molecule type" value="Genomic_DNA"/>
</dbReference>
<dbReference type="InterPro" id="IPR007627">
    <property type="entry name" value="RNA_pol_sigma70_r2"/>
</dbReference>
<name>A0A1I1NPW3_RUMAL</name>
<dbReference type="AlphaFoldDB" id="A0A1I1NPW3"/>
<protein>
    <submittedName>
        <fullName evidence="8">RNA polymerase sigma-70 factor, ECF subfamily</fullName>
    </submittedName>
</protein>
<keyword evidence="4" id="KW-0238">DNA-binding</keyword>
<organism evidence="8 9">
    <name type="scientific">Ruminococcus albus</name>
    <dbReference type="NCBI Taxonomy" id="1264"/>
    <lineage>
        <taxon>Bacteria</taxon>
        <taxon>Bacillati</taxon>
        <taxon>Bacillota</taxon>
        <taxon>Clostridia</taxon>
        <taxon>Eubacteriales</taxon>
        <taxon>Oscillospiraceae</taxon>
        <taxon>Ruminococcus</taxon>
    </lineage>
</organism>
<dbReference type="Gene3D" id="1.10.10.10">
    <property type="entry name" value="Winged helix-like DNA-binding domain superfamily/Winged helix DNA-binding domain"/>
    <property type="match status" value="1"/>
</dbReference>
<evidence type="ECO:0000256" key="5">
    <source>
        <dbReference type="ARBA" id="ARBA00023163"/>
    </source>
</evidence>
<dbReference type="Pfam" id="PF04542">
    <property type="entry name" value="Sigma70_r2"/>
    <property type="match status" value="1"/>
</dbReference>
<dbReference type="PANTHER" id="PTHR43133">
    <property type="entry name" value="RNA POLYMERASE ECF-TYPE SIGMA FACTO"/>
    <property type="match status" value="1"/>
</dbReference>
<keyword evidence="3" id="KW-0731">Sigma factor</keyword>
<dbReference type="Pfam" id="PF08281">
    <property type="entry name" value="Sigma70_r4_2"/>
    <property type="match status" value="1"/>
</dbReference>
<feature type="domain" description="RNA polymerase sigma factor 70 region 4 type 2" evidence="7">
    <location>
        <begin position="121"/>
        <end position="172"/>
    </location>
</feature>
<evidence type="ECO:0000313" key="9">
    <source>
        <dbReference type="Proteomes" id="UP000182192"/>
    </source>
</evidence>
<dbReference type="InterPro" id="IPR039425">
    <property type="entry name" value="RNA_pol_sigma-70-like"/>
</dbReference>
<dbReference type="GO" id="GO:0016987">
    <property type="term" value="F:sigma factor activity"/>
    <property type="evidence" value="ECO:0007669"/>
    <property type="project" value="UniProtKB-KW"/>
</dbReference>
<dbReference type="GO" id="GO:0003677">
    <property type="term" value="F:DNA binding"/>
    <property type="evidence" value="ECO:0007669"/>
    <property type="project" value="UniProtKB-KW"/>
</dbReference>
<dbReference type="GO" id="GO:0006352">
    <property type="term" value="P:DNA-templated transcription initiation"/>
    <property type="evidence" value="ECO:0007669"/>
    <property type="project" value="InterPro"/>
</dbReference>
<dbReference type="SUPFAM" id="SSF88946">
    <property type="entry name" value="Sigma2 domain of RNA polymerase sigma factors"/>
    <property type="match status" value="1"/>
</dbReference>
<dbReference type="OrthoDB" id="1706725at2"/>
<evidence type="ECO:0000259" key="6">
    <source>
        <dbReference type="Pfam" id="PF04542"/>
    </source>
</evidence>
<dbReference type="CDD" id="cd06171">
    <property type="entry name" value="Sigma70_r4"/>
    <property type="match status" value="1"/>
</dbReference>
<comment type="similarity">
    <text evidence="1">Belongs to the sigma-70 factor family. ECF subfamily.</text>
</comment>
<keyword evidence="5" id="KW-0804">Transcription</keyword>
<dbReference type="InterPro" id="IPR013249">
    <property type="entry name" value="RNA_pol_sigma70_r4_t2"/>
</dbReference>
<evidence type="ECO:0000256" key="2">
    <source>
        <dbReference type="ARBA" id="ARBA00023015"/>
    </source>
</evidence>
<dbReference type="SUPFAM" id="SSF88659">
    <property type="entry name" value="Sigma3 and sigma4 domains of RNA polymerase sigma factors"/>
    <property type="match status" value="1"/>
</dbReference>
<dbReference type="InterPro" id="IPR013325">
    <property type="entry name" value="RNA_pol_sigma_r2"/>
</dbReference>
<dbReference type="Proteomes" id="UP000182192">
    <property type="component" value="Unassembled WGS sequence"/>
</dbReference>
<evidence type="ECO:0000259" key="7">
    <source>
        <dbReference type="Pfam" id="PF08281"/>
    </source>
</evidence>
<gene>
    <name evidence="8" type="ORF">SAMN02910406_02740</name>
</gene>
<dbReference type="Gene3D" id="1.10.1740.10">
    <property type="match status" value="1"/>
</dbReference>
<dbReference type="InterPro" id="IPR014284">
    <property type="entry name" value="RNA_pol_sigma-70_dom"/>
</dbReference>
<evidence type="ECO:0000256" key="4">
    <source>
        <dbReference type="ARBA" id="ARBA00023125"/>
    </source>
</evidence>
<sequence length="186" mass="21435">MDNGASSYRRFRDNGDDSGLDEIIMDYSDGLMLYLTSIVGNIWTAEELTEDTFVLLGTKKPKYKGNSSFKTWLYTIGRNLALKHLKKAAKYSAVPIEEISELSSDEEAVEDAYIKKEQQIMVHRAMRKLNPEYQQILWLTYFEGLTSKEAAIVMKKSVRSVESILYRAKKSLRSQLEMEGFDYEKT</sequence>